<dbReference type="AlphaFoldDB" id="A0AAD9GFC3"/>
<reference evidence="1" key="1">
    <citation type="journal article" date="2014" name="Nucleic Acids Res.">
        <title>The evolutionary dynamics of variant antigen genes in Babesia reveal a history of genomic innovation underlying host-parasite interaction.</title>
        <authorList>
            <person name="Jackson A.P."/>
            <person name="Otto T.D."/>
            <person name="Darby A."/>
            <person name="Ramaprasad A."/>
            <person name="Xia D."/>
            <person name="Echaide I.E."/>
            <person name="Farber M."/>
            <person name="Gahlot S."/>
            <person name="Gamble J."/>
            <person name="Gupta D."/>
            <person name="Gupta Y."/>
            <person name="Jackson L."/>
            <person name="Malandrin L."/>
            <person name="Malas T.B."/>
            <person name="Moussa E."/>
            <person name="Nair M."/>
            <person name="Reid A.J."/>
            <person name="Sanders M."/>
            <person name="Sharma J."/>
            <person name="Tracey A."/>
            <person name="Quail M.A."/>
            <person name="Weir W."/>
            <person name="Wastling J.M."/>
            <person name="Hall N."/>
            <person name="Willadsen P."/>
            <person name="Lingelbach K."/>
            <person name="Shiels B."/>
            <person name="Tait A."/>
            <person name="Berriman M."/>
            <person name="Allred D.R."/>
            <person name="Pain A."/>
        </authorList>
    </citation>
    <scope>NUCLEOTIDE SEQUENCE</scope>
    <source>
        <strain evidence="1">1802A</strain>
    </source>
</reference>
<protein>
    <submittedName>
        <fullName evidence="1">Uncharacterized protein</fullName>
    </submittedName>
</protein>
<name>A0AAD9GFC3_BABDI</name>
<evidence type="ECO:0000313" key="1">
    <source>
        <dbReference type="EMBL" id="KAK1937391.1"/>
    </source>
</evidence>
<accession>A0AAD9GFC3</accession>
<organism evidence="1 2">
    <name type="scientific">Babesia divergens</name>
    <dbReference type="NCBI Taxonomy" id="32595"/>
    <lineage>
        <taxon>Eukaryota</taxon>
        <taxon>Sar</taxon>
        <taxon>Alveolata</taxon>
        <taxon>Apicomplexa</taxon>
        <taxon>Aconoidasida</taxon>
        <taxon>Piroplasmida</taxon>
        <taxon>Babesiidae</taxon>
        <taxon>Babesia</taxon>
    </lineage>
</organism>
<keyword evidence="2" id="KW-1185">Reference proteome</keyword>
<dbReference type="Pfam" id="PF12314">
    <property type="entry name" value="IMCp"/>
    <property type="match status" value="1"/>
</dbReference>
<proteinExistence type="predicted"/>
<sequence>MAIFDCCLNGDATANAKADNIAAHKQVLMDAGMSPDSVQSIDVGHYQILEPVTQTKIVEVEKEIIEERIIEVPEVQYVDKYVEVDMPVVKYKPVYKKKEVVVEKHKHVPKIIYEDKIVEVPQIKYVEKEVEVPQIVVKEKIIEDPKIMIVEHVIPVLKVKKADHAVDAEHSGEEFLNETYDANTYIEAEGVEQNAEHACCTR</sequence>
<comment type="caution">
    <text evidence="1">The sequence shown here is derived from an EMBL/GenBank/DDBJ whole genome shotgun (WGS) entry which is preliminary data.</text>
</comment>
<dbReference type="Proteomes" id="UP001195914">
    <property type="component" value="Unassembled WGS sequence"/>
</dbReference>
<reference evidence="1" key="2">
    <citation type="submission" date="2021-05" db="EMBL/GenBank/DDBJ databases">
        <authorList>
            <person name="Pain A."/>
        </authorList>
    </citation>
    <scope>NUCLEOTIDE SEQUENCE</scope>
    <source>
        <strain evidence="1">1802A</strain>
    </source>
</reference>
<gene>
    <name evidence="1" type="ORF">X943_001530</name>
</gene>
<dbReference type="EMBL" id="JAHBMH010000033">
    <property type="protein sequence ID" value="KAK1937391.1"/>
    <property type="molecule type" value="Genomic_DNA"/>
</dbReference>
<evidence type="ECO:0000313" key="2">
    <source>
        <dbReference type="Proteomes" id="UP001195914"/>
    </source>
</evidence>
<dbReference type="InterPro" id="IPR022086">
    <property type="entry name" value="IMCp"/>
</dbReference>